<sequence>MSTNIEYRNYPNEAMSKRKMLQKLAEGYLHMPESGQAVQMLSEFLARFSDDHSEMSHDANGYVVDTLGAADFKQWLDEGRTHASFARLFLGRGEGEVNGEGA</sequence>
<dbReference type="RefSeq" id="WP_143093041.1">
    <property type="nucleotide sequence ID" value="NZ_FORH01000001.1"/>
</dbReference>
<proteinExistence type="predicted"/>
<protein>
    <submittedName>
        <fullName evidence="1">Uncharacterized protein</fullName>
    </submittedName>
</protein>
<accession>A0A1I3LHQ7</accession>
<organism evidence="1 2">
    <name type="scientific">Celeribacter neptunius</name>
    <dbReference type="NCBI Taxonomy" id="588602"/>
    <lineage>
        <taxon>Bacteria</taxon>
        <taxon>Pseudomonadati</taxon>
        <taxon>Pseudomonadota</taxon>
        <taxon>Alphaproteobacteria</taxon>
        <taxon>Rhodobacterales</taxon>
        <taxon>Roseobacteraceae</taxon>
        <taxon>Celeribacter</taxon>
    </lineage>
</organism>
<evidence type="ECO:0000313" key="1">
    <source>
        <dbReference type="EMBL" id="SFI83935.1"/>
    </source>
</evidence>
<keyword evidence="2" id="KW-1185">Reference proteome</keyword>
<gene>
    <name evidence="1" type="ORF">SAMN04487991_1024</name>
</gene>
<dbReference type="AlphaFoldDB" id="A0A1I3LHQ7"/>
<dbReference type="Proteomes" id="UP000199630">
    <property type="component" value="Unassembled WGS sequence"/>
</dbReference>
<name>A0A1I3LHQ7_9RHOB</name>
<reference evidence="2" key="1">
    <citation type="submission" date="2016-10" db="EMBL/GenBank/DDBJ databases">
        <authorList>
            <person name="Varghese N."/>
            <person name="Submissions S."/>
        </authorList>
    </citation>
    <scope>NUCLEOTIDE SEQUENCE [LARGE SCALE GENOMIC DNA]</scope>
    <source>
        <strain evidence="2">DSM 26471</strain>
    </source>
</reference>
<evidence type="ECO:0000313" key="2">
    <source>
        <dbReference type="Proteomes" id="UP000199630"/>
    </source>
</evidence>
<dbReference type="EMBL" id="FORH01000001">
    <property type="protein sequence ID" value="SFI83935.1"/>
    <property type="molecule type" value="Genomic_DNA"/>
</dbReference>